<dbReference type="AlphaFoldDB" id="A0A016VVS7"/>
<accession>A0A016VVS7</accession>
<protein>
    <recommendedName>
        <fullName evidence="1">Reverse transcriptase domain-containing protein</fullName>
    </recommendedName>
</protein>
<evidence type="ECO:0000259" key="1">
    <source>
        <dbReference type="PROSITE" id="PS50878"/>
    </source>
</evidence>
<reference evidence="3" key="1">
    <citation type="journal article" date="2015" name="Nat. Genet.">
        <title>The genome and transcriptome of the zoonotic hookworm Ancylostoma ceylanicum identify infection-specific gene families.</title>
        <authorList>
            <person name="Schwarz E.M."/>
            <person name="Hu Y."/>
            <person name="Antoshechkin I."/>
            <person name="Miller M.M."/>
            <person name="Sternberg P.W."/>
            <person name="Aroian R.V."/>
        </authorList>
    </citation>
    <scope>NUCLEOTIDE SEQUENCE</scope>
    <source>
        <strain evidence="3">HY135</strain>
    </source>
</reference>
<dbReference type="EMBL" id="JARK01001340">
    <property type="protein sequence ID" value="EYC30868.1"/>
    <property type="molecule type" value="Genomic_DNA"/>
</dbReference>
<proteinExistence type="predicted"/>
<evidence type="ECO:0000313" key="3">
    <source>
        <dbReference type="Proteomes" id="UP000024635"/>
    </source>
</evidence>
<dbReference type="STRING" id="53326.A0A016VVS7"/>
<dbReference type="InterPro" id="IPR000477">
    <property type="entry name" value="RT_dom"/>
</dbReference>
<dbReference type="PANTHER" id="PTHR47027:SF20">
    <property type="entry name" value="REVERSE TRANSCRIPTASE-LIKE PROTEIN WITH RNA-DIRECTED DNA POLYMERASE DOMAIN"/>
    <property type="match status" value="1"/>
</dbReference>
<dbReference type="OrthoDB" id="410104at2759"/>
<dbReference type="SUPFAM" id="SSF56672">
    <property type="entry name" value="DNA/RNA polymerases"/>
    <property type="match status" value="1"/>
</dbReference>
<feature type="domain" description="Reverse transcriptase" evidence="1">
    <location>
        <begin position="11"/>
        <end position="265"/>
    </location>
</feature>
<dbReference type="PROSITE" id="PS50878">
    <property type="entry name" value="RT_POL"/>
    <property type="match status" value="1"/>
</dbReference>
<dbReference type="CDD" id="cd01650">
    <property type="entry name" value="RT_nLTR_like"/>
    <property type="match status" value="1"/>
</dbReference>
<evidence type="ECO:0000313" key="2">
    <source>
        <dbReference type="EMBL" id="EYC30868.1"/>
    </source>
</evidence>
<dbReference type="InterPro" id="IPR043128">
    <property type="entry name" value="Rev_trsase/Diguanyl_cyclase"/>
</dbReference>
<dbReference type="PANTHER" id="PTHR47027">
    <property type="entry name" value="REVERSE TRANSCRIPTASE DOMAIN-CONTAINING PROTEIN"/>
    <property type="match status" value="1"/>
</dbReference>
<dbReference type="InterPro" id="IPR043502">
    <property type="entry name" value="DNA/RNA_pol_sf"/>
</dbReference>
<comment type="caution">
    <text evidence="2">The sequence shown here is derived from an EMBL/GenBank/DDBJ whole genome shotgun (WGS) entry which is preliminary data.</text>
</comment>
<dbReference type="Proteomes" id="UP000024635">
    <property type="component" value="Unassembled WGS sequence"/>
</dbReference>
<gene>
    <name evidence="2" type="primary">Acey_s0004.g1820</name>
    <name evidence="2" type="ORF">Y032_0004g1820</name>
</gene>
<organism evidence="2 3">
    <name type="scientific">Ancylostoma ceylanicum</name>
    <dbReference type="NCBI Taxonomy" id="53326"/>
    <lineage>
        <taxon>Eukaryota</taxon>
        <taxon>Metazoa</taxon>
        <taxon>Ecdysozoa</taxon>
        <taxon>Nematoda</taxon>
        <taxon>Chromadorea</taxon>
        <taxon>Rhabditida</taxon>
        <taxon>Rhabditina</taxon>
        <taxon>Rhabditomorpha</taxon>
        <taxon>Strongyloidea</taxon>
        <taxon>Ancylostomatidae</taxon>
        <taxon>Ancylostomatinae</taxon>
        <taxon>Ancylostoma</taxon>
    </lineage>
</organism>
<sequence>MRKLLADHFNCYLEAGTIHNQWKCSKTVLIFKKGDKKDIGNYRPIALLPIPYKLFLKIILNRLEVTLDAYQPTEQAGFRKGFCCMDHIHTVVQLIERCREYTKPIVLTFIDYQKAFDSVETNVVLNALLQAGVDSAYVIILEQCNVGIVTTIQLFDKKLRIPIEKGVRQSDTISPKLFTSALQYAMSRLNWDEKGLSIDGKMLSNLRFADDILLISKNTKEMNQLINELNEVGKSIGLKTNTKKTQTMANQWSDNGTIHLDGIPLQKVDSFVYLRREINMMNDLIVEIGRRRKAAWAAMDTIREITSQIKDMNRRAHIFDSTVLPALCYGAETCTDNKNITTAMRTTHRALEKCLLGTNRWRRGKQGLTSKDLRKESKIRDPLEYMASAKHKWAGHVMRRKDDSNPEGFKCFSSRDLVFACQDFAFDSEIFPAVCFVPVLPKRGH</sequence>
<dbReference type="Gene3D" id="3.30.70.270">
    <property type="match status" value="1"/>
</dbReference>
<name>A0A016VVS7_9BILA</name>
<dbReference type="Pfam" id="PF00078">
    <property type="entry name" value="RVT_1"/>
    <property type="match status" value="1"/>
</dbReference>
<keyword evidence="3" id="KW-1185">Reference proteome</keyword>